<dbReference type="GO" id="GO:0016706">
    <property type="term" value="F:2-oxoglutarate-dependent dioxygenase activity"/>
    <property type="evidence" value="ECO:0007669"/>
    <property type="project" value="UniProtKB-ARBA"/>
</dbReference>
<evidence type="ECO:0000313" key="2">
    <source>
        <dbReference type="Proteomes" id="UP000500767"/>
    </source>
</evidence>
<dbReference type="GO" id="GO:0005506">
    <property type="term" value="F:iron ion binding"/>
    <property type="evidence" value="ECO:0007669"/>
    <property type="project" value="UniProtKB-ARBA"/>
</dbReference>
<keyword evidence="2" id="KW-1185">Reference proteome</keyword>
<dbReference type="RefSeq" id="WP_171833644.1">
    <property type="nucleotide sequence ID" value="NZ_CP053708.1"/>
</dbReference>
<dbReference type="KEGG" id="lck:HN018_19715"/>
<reference evidence="1 2" key="1">
    <citation type="journal article" date="2014" name="World J. Microbiol. Biotechnol.">
        <title>Biodiversity and physiological characteristics of Antarctic and Arctic lichens-associated bacteria.</title>
        <authorList>
            <person name="Lee Y.M."/>
            <person name="Kim E.H."/>
            <person name="Lee H.K."/>
            <person name="Hong S.G."/>
        </authorList>
    </citation>
    <scope>NUCLEOTIDE SEQUENCE [LARGE SCALE GENOMIC DNA]</scope>
    <source>
        <strain evidence="1 2">PAMC 26569</strain>
    </source>
</reference>
<dbReference type="PANTHER" id="PTHR20883:SF46">
    <property type="entry name" value="PHYTANOYL-COA HYDROXYLASE"/>
    <property type="match status" value="1"/>
</dbReference>
<dbReference type="InterPro" id="IPR008775">
    <property type="entry name" value="Phytyl_CoA_dOase-like"/>
</dbReference>
<dbReference type="Gene3D" id="2.60.120.620">
    <property type="entry name" value="q2cbj1_9rhob like domain"/>
    <property type="match status" value="1"/>
</dbReference>
<organism evidence="1 2">
    <name type="scientific">Lichenicola cladoniae</name>
    <dbReference type="NCBI Taxonomy" id="1484109"/>
    <lineage>
        <taxon>Bacteria</taxon>
        <taxon>Pseudomonadati</taxon>
        <taxon>Pseudomonadota</taxon>
        <taxon>Alphaproteobacteria</taxon>
        <taxon>Acetobacterales</taxon>
        <taxon>Acetobacteraceae</taxon>
        <taxon>Lichenicola</taxon>
    </lineage>
</organism>
<dbReference type="EMBL" id="CP053708">
    <property type="protein sequence ID" value="QKE91962.1"/>
    <property type="molecule type" value="Genomic_DNA"/>
</dbReference>
<sequence length="318" mass="35394">MLGSIVEKPKVARSDHDDARFGDLATTFAKDGYLRIPEFADDVEVAFIRTRLEAMWASKTGFDQGYQFDLVGDDDENKALAFPQIIHPSMFAPELLKTKFFSQAEELAKALLGPKARFSSDHALLKKPLIGPETPWHQDQGFRDPAFDYHEVSIWLALQPTDMQNGCMRFMAGSHQWGTLPHQPLNGNEKVHAMECIGEFDREGAIACPLPVGGCTVHGGMTLHSAGPNRSTRPRAAWVLIFELPPVPSATVRAGTGVSRMTARAQREKHWKRHGGALVVLRRHLSRMDLRDPRQIMVLMRVIASGGFRMITSRAGKS</sequence>
<protein>
    <submittedName>
        <fullName evidence="1">Phytanoyl-CoA dioxygenase family protein</fullName>
    </submittedName>
</protein>
<accession>A0A6M8HUD9</accession>
<keyword evidence="1" id="KW-0223">Dioxygenase</keyword>
<dbReference type="PANTHER" id="PTHR20883">
    <property type="entry name" value="PHYTANOYL-COA DIOXYGENASE DOMAIN CONTAINING 1"/>
    <property type="match status" value="1"/>
</dbReference>
<evidence type="ECO:0000313" key="1">
    <source>
        <dbReference type="EMBL" id="QKE91962.1"/>
    </source>
</evidence>
<dbReference type="AlphaFoldDB" id="A0A6M8HUD9"/>
<keyword evidence="1" id="KW-0560">Oxidoreductase</keyword>
<dbReference type="Proteomes" id="UP000500767">
    <property type="component" value="Chromosome"/>
</dbReference>
<name>A0A6M8HUD9_9PROT</name>
<proteinExistence type="predicted"/>
<gene>
    <name evidence="1" type="ORF">HN018_19715</name>
</gene>
<dbReference type="SUPFAM" id="SSF51197">
    <property type="entry name" value="Clavaminate synthase-like"/>
    <property type="match status" value="1"/>
</dbReference>
<dbReference type="Pfam" id="PF05721">
    <property type="entry name" value="PhyH"/>
    <property type="match status" value="1"/>
</dbReference>